<feature type="domain" description="AAA+ ATPase" evidence="1">
    <location>
        <begin position="22"/>
        <end position="150"/>
    </location>
</feature>
<keyword evidence="3" id="KW-1185">Reference proteome</keyword>
<organism evidence="2 3">
    <name type="scientific">Virgisporangium aliadipatigenens</name>
    <dbReference type="NCBI Taxonomy" id="741659"/>
    <lineage>
        <taxon>Bacteria</taxon>
        <taxon>Bacillati</taxon>
        <taxon>Actinomycetota</taxon>
        <taxon>Actinomycetes</taxon>
        <taxon>Micromonosporales</taxon>
        <taxon>Micromonosporaceae</taxon>
        <taxon>Virgisporangium</taxon>
    </lineage>
</organism>
<evidence type="ECO:0000313" key="2">
    <source>
        <dbReference type="EMBL" id="GIJ48219.1"/>
    </source>
</evidence>
<dbReference type="Gene3D" id="3.40.50.300">
    <property type="entry name" value="P-loop containing nucleotide triphosphate hydrolases"/>
    <property type="match status" value="1"/>
</dbReference>
<dbReference type="InterPro" id="IPR041664">
    <property type="entry name" value="AAA_16"/>
</dbReference>
<sequence length="652" mass="70796">MFVGRDHERQLFRAMLAAPEGHGPLLYLHGPGGIGKSVLLRHFAELADTAGREVVSVDGRVVEPVGETLRDLAAARTRPGTVVLVDSLERFADARAGLWPELAAAPADRVITVVAGRERPDIAVGGAAPAGEIGLAELDADDAVRLLRARGVEPAYDEPVLAFAGGHPLALSLVAAGLAGHDGVPRGWTPPRDVVTTLLSQVIGDLPSQRHRRALEVCAHTAVTTEPLLRGTVDRQAAGELFSWLAGLPFIERTRHGLVPHGIARRTIEADLRWRDPQGYRSMHQGITQHLVELLYEDDESAAAGHARSLGYLLREAPVIRRYRLDSWPGDVVEDAVRPEDRSVLLAMTDRTEGARSAELMECWLDRSPEAFTVYRGRDLGNPIAFMTWLRITAADGTAVADDPVASLAWEHANLAEPVGDREHVAIARFLVDPAAYQRPSTVTNLMWSRQLVNWCRYPGLAWSYLALADPAFWGALMSYLGHDAIEPSVEVAARHYTVFARNWRTTTVGAWLAALGANEAGAGTSEAVGSQGLSRAQHDAAVRAALRAWHRPDALAASPLLRHRPAGGTRAGESSEALRDLLVEAVDALSANPTEAIYHRILAATFFHPNLTQEAAAQRLGIPFGTYRRHLATGTRLVSNYLWQRNRGPDG</sequence>
<dbReference type="SMART" id="SM00382">
    <property type="entry name" value="AAA"/>
    <property type="match status" value="1"/>
</dbReference>
<reference evidence="2" key="1">
    <citation type="submission" date="2021-01" db="EMBL/GenBank/DDBJ databases">
        <title>Whole genome shotgun sequence of Virgisporangium aliadipatigenens NBRC 105644.</title>
        <authorList>
            <person name="Komaki H."/>
            <person name="Tamura T."/>
        </authorList>
    </citation>
    <scope>NUCLEOTIDE SEQUENCE</scope>
    <source>
        <strain evidence="2">NBRC 105644</strain>
    </source>
</reference>
<dbReference type="InterPro" id="IPR003593">
    <property type="entry name" value="AAA+_ATPase"/>
</dbReference>
<dbReference type="RefSeq" id="WP_203901707.1">
    <property type="nucleotide sequence ID" value="NZ_BOPF01000019.1"/>
</dbReference>
<protein>
    <recommendedName>
        <fullName evidence="1">AAA+ ATPase domain-containing protein</fullName>
    </recommendedName>
</protein>
<accession>A0A8J4DS05</accession>
<dbReference type="Proteomes" id="UP000619260">
    <property type="component" value="Unassembled WGS sequence"/>
</dbReference>
<dbReference type="InterPro" id="IPR027417">
    <property type="entry name" value="P-loop_NTPase"/>
</dbReference>
<dbReference type="AlphaFoldDB" id="A0A8J4DS05"/>
<proteinExistence type="predicted"/>
<dbReference type="Pfam" id="PF13191">
    <property type="entry name" value="AAA_16"/>
    <property type="match status" value="1"/>
</dbReference>
<comment type="caution">
    <text evidence="2">The sequence shown here is derived from an EMBL/GenBank/DDBJ whole genome shotgun (WGS) entry which is preliminary data.</text>
</comment>
<gene>
    <name evidence="2" type="ORF">Val02_51050</name>
</gene>
<dbReference type="EMBL" id="BOPF01000019">
    <property type="protein sequence ID" value="GIJ48219.1"/>
    <property type="molecule type" value="Genomic_DNA"/>
</dbReference>
<evidence type="ECO:0000259" key="1">
    <source>
        <dbReference type="SMART" id="SM00382"/>
    </source>
</evidence>
<name>A0A8J4DS05_9ACTN</name>
<evidence type="ECO:0000313" key="3">
    <source>
        <dbReference type="Proteomes" id="UP000619260"/>
    </source>
</evidence>
<dbReference type="SUPFAM" id="SSF52540">
    <property type="entry name" value="P-loop containing nucleoside triphosphate hydrolases"/>
    <property type="match status" value="1"/>
</dbReference>